<evidence type="ECO:0000256" key="1">
    <source>
        <dbReference type="SAM" id="MobiDB-lite"/>
    </source>
</evidence>
<protein>
    <submittedName>
        <fullName evidence="2">Uncharacterized protein</fullName>
    </submittedName>
</protein>
<comment type="caution">
    <text evidence="2">The sequence shown here is derived from an EMBL/GenBank/DDBJ whole genome shotgun (WGS) entry which is preliminary data.</text>
</comment>
<organism evidence="2 3">
    <name type="scientific">Caenorhabditis angaria</name>
    <dbReference type="NCBI Taxonomy" id="860376"/>
    <lineage>
        <taxon>Eukaryota</taxon>
        <taxon>Metazoa</taxon>
        <taxon>Ecdysozoa</taxon>
        <taxon>Nematoda</taxon>
        <taxon>Chromadorea</taxon>
        <taxon>Rhabditida</taxon>
        <taxon>Rhabditina</taxon>
        <taxon>Rhabditomorpha</taxon>
        <taxon>Rhabditoidea</taxon>
        <taxon>Rhabditidae</taxon>
        <taxon>Peloderinae</taxon>
        <taxon>Caenorhabditis</taxon>
    </lineage>
</organism>
<evidence type="ECO:0000313" key="3">
    <source>
        <dbReference type="Proteomes" id="UP001152747"/>
    </source>
</evidence>
<name>A0A9P1J016_9PELO</name>
<dbReference type="AlphaFoldDB" id="A0A9P1J016"/>
<keyword evidence="3" id="KW-1185">Reference proteome</keyword>
<sequence length="80" mass="9254">MVRSYSNLQKLIWNNDSKLTNSANKKCGNEKDYYEKSVEKCQQLCKNIEKDSETRGKKQGQILSKSKAHPRSSSKNRSEE</sequence>
<evidence type="ECO:0000313" key="2">
    <source>
        <dbReference type="EMBL" id="CAI5454174.1"/>
    </source>
</evidence>
<gene>
    <name evidence="2" type="ORF">CAMP_LOCUS16811</name>
</gene>
<dbReference type="Proteomes" id="UP001152747">
    <property type="component" value="Unassembled WGS sequence"/>
</dbReference>
<proteinExistence type="predicted"/>
<feature type="region of interest" description="Disordered" evidence="1">
    <location>
        <begin position="50"/>
        <end position="80"/>
    </location>
</feature>
<dbReference type="EMBL" id="CANHGI010000006">
    <property type="protein sequence ID" value="CAI5454174.1"/>
    <property type="molecule type" value="Genomic_DNA"/>
</dbReference>
<reference evidence="2" key="1">
    <citation type="submission" date="2022-11" db="EMBL/GenBank/DDBJ databases">
        <authorList>
            <person name="Kikuchi T."/>
        </authorList>
    </citation>
    <scope>NUCLEOTIDE SEQUENCE</scope>
    <source>
        <strain evidence="2">PS1010</strain>
    </source>
</reference>
<accession>A0A9P1J016</accession>